<dbReference type="GO" id="GO:0016740">
    <property type="term" value="F:transferase activity"/>
    <property type="evidence" value="ECO:0007669"/>
    <property type="project" value="UniProtKB-KW"/>
</dbReference>
<feature type="domain" description="Glycosyltransferase 2-like" evidence="1">
    <location>
        <begin position="546"/>
        <end position="664"/>
    </location>
</feature>
<dbReference type="SUPFAM" id="SSF53448">
    <property type="entry name" value="Nucleotide-diphospho-sugar transferases"/>
    <property type="match status" value="1"/>
</dbReference>
<dbReference type="EMBL" id="FXAM01000001">
    <property type="protein sequence ID" value="SMF95049.1"/>
    <property type="molecule type" value="Genomic_DNA"/>
</dbReference>
<keyword evidence="2" id="KW-0808">Transferase</keyword>
<dbReference type="InterPro" id="IPR001173">
    <property type="entry name" value="Glyco_trans_2-like"/>
</dbReference>
<evidence type="ECO:0000259" key="1">
    <source>
        <dbReference type="Pfam" id="PF00535"/>
    </source>
</evidence>
<dbReference type="PANTHER" id="PTHR43179:SF7">
    <property type="entry name" value="RHAMNOSYLTRANSFERASE WBBL"/>
    <property type="match status" value="1"/>
</dbReference>
<dbReference type="STRING" id="1760988.SAMN02949497_2393"/>
<reference evidence="2 3" key="1">
    <citation type="submission" date="2016-12" db="EMBL/GenBank/DDBJ databases">
        <authorList>
            <person name="Song W.-J."/>
            <person name="Kurnit D.M."/>
        </authorList>
    </citation>
    <scope>NUCLEOTIDE SEQUENCE [LARGE SCALE GENOMIC DNA]</scope>
    <source>
        <strain evidence="2 3">175</strain>
    </source>
</reference>
<protein>
    <submittedName>
        <fullName evidence="2">Glycosyltransferase, GT2 family</fullName>
    </submittedName>
</protein>
<dbReference type="PANTHER" id="PTHR43179">
    <property type="entry name" value="RHAMNOSYLTRANSFERASE WBBL"/>
    <property type="match status" value="1"/>
</dbReference>
<dbReference type="Gene3D" id="3.40.50.2000">
    <property type="entry name" value="Glycogen Phosphorylase B"/>
    <property type="match status" value="1"/>
</dbReference>
<dbReference type="SUPFAM" id="SSF53756">
    <property type="entry name" value="UDP-Glycosyltransferase/glycogen phosphorylase"/>
    <property type="match status" value="1"/>
</dbReference>
<organism evidence="2 3">
    <name type="scientific">Methylomagnum ishizawai</name>
    <dbReference type="NCBI Taxonomy" id="1760988"/>
    <lineage>
        <taxon>Bacteria</taxon>
        <taxon>Pseudomonadati</taxon>
        <taxon>Pseudomonadota</taxon>
        <taxon>Gammaproteobacteria</taxon>
        <taxon>Methylococcales</taxon>
        <taxon>Methylococcaceae</taxon>
        <taxon>Methylomagnum</taxon>
    </lineage>
</organism>
<dbReference type="OrthoDB" id="9807209at2"/>
<dbReference type="Proteomes" id="UP000192923">
    <property type="component" value="Unassembled WGS sequence"/>
</dbReference>
<sequence>MSELKFAANNPKNRNKKYSGNIDDINEEYLSGWVVNNKFPDERLRLELLINGQVIVGFDVDQLRPDIVQQTGVDQLYGFSLNITESLNAYLAEHPEFVEIISSEKVEVAVRIADTDTFVGPSTYKLDLRDMAQREISTTSKQDALEENMPNMVKPTDDVDIDLHGSAGAVGVIMDAIELPSATGLERAGTDIHELSGTVSVGGSAEVVAVTDLTNLIKSEPAGFSMPNNEVIDLSTQKQVAMPHGKVSSSLAKENLISPPEPPLIEGNVDMVRGGMAYGWVWNKNGPDQHVPVELWVDGALMGLGFANQERPDLVEVQVGKGDHGFSFELPSECRDGKIHTIVIKESLTGSELSPGALEYELDMTLRSWIDGVHGASLTGWLAREYPSVFGVDITVWEGRDIVAQGRADQPMEDPDAARFNIPLPSRLFDSRVHHFIVKDENDDILGECVQALPYILTPEDALLKYGGGHLRGQLIATNAAKRYESLRYQFFLLGQDSSIDPALRKRLGQIYDAHEHVLHAVMQTPKGARYLPSLVFPEIDNPDVSIVIPVHNKFEVTYNCLASLILSPNKVSFEVIVVDDGSQDETLNINSLVSGITLLRNESAQGFVRSSNRGGSVARGRYIVMLNNDTEVGARWLDEMLSIFHEQQRVGMVGAKLVYPNGTLQEAGGVVWNTGDPWNYGRGANPYDPRYNYVRDVDYLSGACIMLPKSLWDELDGFDIMFAPAYFEDTDLAFRVRAKGLRTVYTPFCEIIHYEGVSSGTSTSSGMKRYQEINRPKFKKRHVPACYYNGMVGVDVELNKDRNIRYRVLVIDATTPTPDKDAGSYAAIQEMRLLQSFGCKLTFIPENMAYLGRYTEELQRMGVECVYAPFATSPLELLKTRGREFDLVYITRYTVAEKYIESIREYAPAARIAFNNADLHFLRELRLAIANHDQNIMSQALRTRDAELAVMRQVDLTLSYNEVEHAVILSHNLDSSQVAKCPWVVDVPENIPEFGHRSDIAFLGGYGHPPNIEAVETFVHEVMPLLRKRLPGVCFRIYGSNPPKSFDALKADDVIVEGWVEDVAEVYNTCRVFVAPLKTGAGLKGKVVGALAYGVPSVISPVAAEGIGLRDGLEARIVAKSEAWVDAIAELYEDEAKWLACSEAARKFASFEYSFEQARVLMGEALAQVGIFAEQ</sequence>
<dbReference type="RefSeq" id="WP_125468909.1">
    <property type="nucleotide sequence ID" value="NZ_FXAM01000001.1"/>
</dbReference>
<dbReference type="AlphaFoldDB" id="A0A1Y6CWK3"/>
<proteinExistence type="predicted"/>
<gene>
    <name evidence="2" type="ORF">SAMN02949497_2393</name>
</gene>
<dbReference type="Pfam" id="PF00535">
    <property type="entry name" value="Glycos_transf_2"/>
    <property type="match status" value="1"/>
</dbReference>
<accession>A0A1Y6CWK3</accession>
<dbReference type="CDD" id="cd04186">
    <property type="entry name" value="GT_2_like_c"/>
    <property type="match status" value="1"/>
</dbReference>
<dbReference type="InterPro" id="IPR029044">
    <property type="entry name" value="Nucleotide-diphossugar_trans"/>
</dbReference>
<name>A0A1Y6CWK3_9GAMM</name>
<dbReference type="Gene3D" id="3.90.550.10">
    <property type="entry name" value="Spore Coat Polysaccharide Biosynthesis Protein SpsA, Chain A"/>
    <property type="match status" value="1"/>
</dbReference>
<dbReference type="Pfam" id="PF13692">
    <property type="entry name" value="Glyco_trans_1_4"/>
    <property type="match status" value="1"/>
</dbReference>
<keyword evidence="3" id="KW-1185">Reference proteome</keyword>
<evidence type="ECO:0000313" key="3">
    <source>
        <dbReference type="Proteomes" id="UP000192923"/>
    </source>
</evidence>
<evidence type="ECO:0000313" key="2">
    <source>
        <dbReference type="EMBL" id="SMF95049.1"/>
    </source>
</evidence>